<reference evidence="1" key="1">
    <citation type="journal article" date="2015" name="Nature">
        <title>Complex archaea that bridge the gap between prokaryotes and eukaryotes.</title>
        <authorList>
            <person name="Spang A."/>
            <person name="Saw J.H."/>
            <person name="Jorgensen S.L."/>
            <person name="Zaremba-Niedzwiedzka K."/>
            <person name="Martijn J."/>
            <person name="Lind A.E."/>
            <person name="van Eijk R."/>
            <person name="Schleper C."/>
            <person name="Guy L."/>
            <person name="Ettema T.J."/>
        </authorList>
    </citation>
    <scope>NUCLEOTIDE SEQUENCE</scope>
</reference>
<dbReference type="AlphaFoldDB" id="A0A0F8YME2"/>
<feature type="non-terminal residue" evidence="1">
    <location>
        <position position="37"/>
    </location>
</feature>
<evidence type="ECO:0000313" key="1">
    <source>
        <dbReference type="EMBL" id="KKK74875.1"/>
    </source>
</evidence>
<accession>A0A0F8YME2</accession>
<gene>
    <name evidence="1" type="ORF">LCGC14_2879350</name>
</gene>
<protein>
    <submittedName>
        <fullName evidence="1">Uncharacterized protein</fullName>
    </submittedName>
</protein>
<name>A0A0F8YME2_9ZZZZ</name>
<organism evidence="1">
    <name type="scientific">marine sediment metagenome</name>
    <dbReference type="NCBI Taxonomy" id="412755"/>
    <lineage>
        <taxon>unclassified sequences</taxon>
        <taxon>metagenomes</taxon>
        <taxon>ecological metagenomes</taxon>
    </lineage>
</organism>
<proteinExistence type="predicted"/>
<sequence>MPERIAEDINETSGTVADTLGKAIARAEEESWRGVIV</sequence>
<dbReference type="EMBL" id="LAZR01056114">
    <property type="protein sequence ID" value="KKK74875.1"/>
    <property type="molecule type" value="Genomic_DNA"/>
</dbReference>
<comment type="caution">
    <text evidence="1">The sequence shown here is derived from an EMBL/GenBank/DDBJ whole genome shotgun (WGS) entry which is preliminary data.</text>
</comment>